<name>A0A381U6B0_9ZZZZ</name>
<dbReference type="PANTHER" id="PTHR43479:SF11">
    <property type="entry name" value="ACREF_ENVCD OPERON REPRESSOR-RELATED"/>
    <property type="match status" value="1"/>
</dbReference>
<dbReference type="InterPro" id="IPR001647">
    <property type="entry name" value="HTH_TetR"/>
</dbReference>
<keyword evidence="2" id="KW-0805">Transcription regulation</keyword>
<reference evidence="6" key="1">
    <citation type="submission" date="2018-05" db="EMBL/GenBank/DDBJ databases">
        <authorList>
            <person name="Lanie J.A."/>
            <person name="Ng W.-L."/>
            <person name="Kazmierczak K.M."/>
            <person name="Andrzejewski T.M."/>
            <person name="Davidsen T.M."/>
            <person name="Wayne K.J."/>
            <person name="Tettelin H."/>
            <person name="Glass J.I."/>
            <person name="Rusch D."/>
            <person name="Podicherti R."/>
            <person name="Tsui H.-C.T."/>
            <person name="Winkler M.E."/>
        </authorList>
    </citation>
    <scope>NUCLEOTIDE SEQUENCE</scope>
</reference>
<dbReference type="AlphaFoldDB" id="A0A381U6B0"/>
<evidence type="ECO:0000313" key="6">
    <source>
        <dbReference type="EMBL" id="SVA23785.1"/>
    </source>
</evidence>
<evidence type="ECO:0000259" key="5">
    <source>
        <dbReference type="PROSITE" id="PS50977"/>
    </source>
</evidence>
<keyword evidence="4" id="KW-0804">Transcription</keyword>
<evidence type="ECO:0000256" key="2">
    <source>
        <dbReference type="ARBA" id="ARBA00023015"/>
    </source>
</evidence>
<keyword evidence="3" id="KW-0238">DNA-binding</keyword>
<dbReference type="InterPro" id="IPR036271">
    <property type="entry name" value="Tet_transcr_reg_TetR-rel_C_sf"/>
</dbReference>
<dbReference type="InterPro" id="IPR009057">
    <property type="entry name" value="Homeodomain-like_sf"/>
</dbReference>
<proteinExistence type="predicted"/>
<dbReference type="PANTHER" id="PTHR43479">
    <property type="entry name" value="ACREF/ENVCD OPERON REPRESSOR-RELATED"/>
    <property type="match status" value="1"/>
</dbReference>
<organism evidence="6">
    <name type="scientific">marine metagenome</name>
    <dbReference type="NCBI Taxonomy" id="408172"/>
    <lineage>
        <taxon>unclassified sequences</taxon>
        <taxon>metagenomes</taxon>
        <taxon>ecological metagenomes</taxon>
    </lineage>
</organism>
<evidence type="ECO:0000256" key="4">
    <source>
        <dbReference type="ARBA" id="ARBA00023163"/>
    </source>
</evidence>
<dbReference type="Pfam" id="PF13977">
    <property type="entry name" value="TetR_C_6"/>
    <property type="match status" value="1"/>
</dbReference>
<sequence>MKKLELQDRRKEQIMSAALSVVVAKGYDQSRMDDIVEKSQLSKGAIYWYYKSKEEVYLSLVDYWFLQYSSGVVDTLQQQESASDQLKALFDFFIGQFDKNPATFKLLVEFWRLAGLNPDFNAKLQQIYSDFLEYIIEIIKVGVANGEFKNVEPRITALSILINIEGITWFTLFDKSGVEAHEYIDTISNFILNGLKKKRKK</sequence>
<feature type="domain" description="HTH tetR-type" evidence="5">
    <location>
        <begin position="8"/>
        <end position="68"/>
    </location>
</feature>
<evidence type="ECO:0000256" key="3">
    <source>
        <dbReference type="ARBA" id="ARBA00023125"/>
    </source>
</evidence>
<dbReference type="Gene3D" id="1.10.357.10">
    <property type="entry name" value="Tetracycline Repressor, domain 2"/>
    <property type="match status" value="1"/>
</dbReference>
<dbReference type="SUPFAM" id="SSF48498">
    <property type="entry name" value="Tetracyclin repressor-like, C-terminal domain"/>
    <property type="match status" value="1"/>
</dbReference>
<dbReference type="EMBL" id="UINC01005825">
    <property type="protein sequence ID" value="SVA23785.1"/>
    <property type="molecule type" value="Genomic_DNA"/>
</dbReference>
<accession>A0A381U6B0</accession>
<dbReference type="GO" id="GO:0003677">
    <property type="term" value="F:DNA binding"/>
    <property type="evidence" value="ECO:0007669"/>
    <property type="project" value="UniProtKB-KW"/>
</dbReference>
<keyword evidence="1" id="KW-0678">Repressor</keyword>
<dbReference type="InterPro" id="IPR050624">
    <property type="entry name" value="HTH-type_Tx_Regulator"/>
</dbReference>
<evidence type="ECO:0000256" key="1">
    <source>
        <dbReference type="ARBA" id="ARBA00022491"/>
    </source>
</evidence>
<dbReference type="Pfam" id="PF00440">
    <property type="entry name" value="TetR_N"/>
    <property type="match status" value="1"/>
</dbReference>
<dbReference type="SUPFAM" id="SSF46689">
    <property type="entry name" value="Homeodomain-like"/>
    <property type="match status" value="1"/>
</dbReference>
<dbReference type="PRINTS" id="PR00455">
    <property type="entry name" value="HTHTETR"/>
</dbReference>
<dbReference type="Gene3D" id="1.10.10.60">
    <property type="entry name" value="Homeodomain-like"/>
    <property type="match status" value="1"/>
</dbReference>
<protein>
    <recommendedName>
        <fullName evidence="5">HTH tetR-type domain-containing protein</fullName>
    </recommendedName>
</protein>
<gene>
    <name evidence="6" type="ORF">METZ01_LOCUS76639</name>
</gene>
<dbReference type="InterPro" id="IPR039538">
    <property type="entry name" value="BetI_C"/>
</dbReference>
<dbReference type="PROSITE" id="PS50977">
    <property type="entry name" value="HTH_TETR_2"/>
    <property type="match status" value="1"/>
</dbReference>